<dbReference type="AlphaFoldDB" id="A0AAU8AKP9"/>
<sequence>MSTADPRRGAVWQAPDMRIFEEKKPQASVFRAALSASSLSKYAWRGGDTRAAPVGGSA</sequence>
<accession>A0AAU8AKP9</accession>
<organism evidence="1">
    <name type="scientific">Alloyangia sp. H15</name>
    <dbReference type="NCBI Taxonomy" id="3029062"/>
    <lineage>
        <taxon>Bacteria</taxon>
        <taxon>Pseudomonadati</taxon>
        <taxon>Pseudomonadota</taxon>
        <taxon>Alphaproteobacteria</taxon>
        <taxon>Rhodobacterales</taxon>
        <taxon>Roseobacteraceae</taxon>
        <taxon>Alloyangia</taxon>
    </lineage>
</organism>
<dbReference type="EMBL" id="CP123385">
    <property type="protein sequence ID" value="XCC95334.1"/>
    <property type="molecule type" value="Genomic_DNA"/>
</dbReference>
<proteinExistence type="predicted"/>
<dbReference type="RefSeq" id="WP_353474177.1">
    <property type="nucleotide sequence ID" value="NZ_CP123385.1"/>
</dbReference>
<name>A0AAU8AKP9_9RHOB</name>
<gene>
    <name evidence="1" type="ORF">PVT71_19795</name>
</gene>
<evidence type="ECO:0000313" key="1">
    <source>
        <dbReference type="EMBL" id="XCC95334.1"/>
    </source>
</evidence>
<reference evidence="1" key="1">
    <citation type="submission" date="2023-02" db="EMBL/GenBank/DDBJ databases">
        <title>Description and genomic characterization of Salipiger bruguierae sp. nov., isolated from the sediment of mangrove plant Bruguiera sexangula.</title>
        <authorList>
            <person name="Long M."/>
        </authorList>
    </citation>
    <scope>NUCLEOTIDE SEQUENCE</scope>
    <source>
        <strain evidence="1">H15</strain>
    </source>
</reference>
<protein>
    <submittedName>
        <fullName evidence="1">Uncharacterized protein</fullName>
    </submittedName>
</protein>